<dbReference type="Pfam" id="PF07664">
    <property type="entry name" value="FeoB_C"/>
    <property type="match status" value="1"/>
</dbReference>
<dbReference type="CDD" id="cd01879">
    <property type="entry name" value="FeoB"/>
    <property type="match status" value="1"/>
</dbReference>
<evidence type="ECO:0000313" key="16">
    <source>
        <dbReference type="Proteomes" id="UP000184241"/>
    </source>
</evidence>
<feature type="binding site" evidence="12">
    <location>
        <position position="47"/>
    </location>
    <ligand>
        <name>Mg(2+)</name>
        <dbReference type="ChEBI" id="CHEBI:18420"/>
        <label>2</label>
    </ligand>
</feature>
<evidence type="ECO:0000256" key="11">
    <source>
        <dbReference type="PIRSR" id="PIRSR603373-1"/>
    </source>
</evidence>
<dbReference type="EMBL" id="FQXU01000005">
    <property type="protein sequence ID" value="SHI03887.1"/>
    <property type="molecule type" value="Genomic_DNA"/>
</dbReference>
<keyword evidence="6 11" id="KW-0547">Nucleotide-binding</keyword>
<feature type="binding site" evidence="12">
    <location>
        <position position="43"/>
    </location>
    <ligand>
        <name>Mg(2+)</name>
        <dbReference type="ChEBI" id="CHEBI:18420"/>
        <label>2</label>
    </ligand>
</feature>
<feature type="binding site" evidence="12">
    <location>
        <position position="44"/>
    </location>
    <ligand>
        <name>Mg(2+)</name>
        <dbReference type="ChEBI" id="CHEBI:18420"/>
        <label>2</label>
    </ligand>
</feature>
<feature type="transmembrane region" description="Helical" evidence="13">
    <location>
        <begin position="325"/>
        <end position="347"/>
    </location>
</feature>
<evidence type="ECO:0000256" key="9">
    <source>
        <dbReference type="ARBA" id="ARBA00023136"/>
    </source>
</evidence>
<dbReference type="AlphaFoldDB" id="A0A1M5XVM7"/>
<keyword evidence="8 11" id="KW-0342">GTP-binding</keyword>
<dbReference type="InterPro" id="IPR011642">
    <property type="entry name" value="Gate_dom"/>
</dbReference>
<dbReference type="InterPro" id="IPR027417">
    <property type="entry name" value="P-loop_NTPase"/>
</dbReference>
<evidence type="ECO:0000256" key="10">
    <source>
        <dbReference type="NCBIfam" id="TIGR00437"/>
    </source>
</evidence>
<keyword evidence="3 13" id="KW-0813">Transport</keyword>
<feature type="binding site" evidence="11">
    <location>
        <begin position="78"/>
        <end position="81"/>
    </location>
    <ligand>
        <name>GTP</name>
        <dbReference type="ChEBI" id="CHEBI:37565"/>
        <label>1</label>
    </ligand>
</feature>
<keyword evidence="12" id="KW-0460">Magnesium</keyword>
<keyword evidence="9 13" id="KW-0472">Membrane</keyword>
<dbReference type="GO" id="GO:0015093">
    <property type="term" value="F:ferrous iron transmembrane transporter activity"/>
    <property type="evidence" value="ECO:0007669"/>
    <property type="project" value="UniProtKB-UniRule"/>
</dbReference>
<dbReference type="SUPFAM" id="SSF52540">
    <property type="entry name" value="P-loop containing nucleoside triphosphate hydrolases"/>
    <property type="match status" value="1"/>
</dbReference>
<dbReference type="InterPro" id="IPR050860">
    <property type="entry name" value="FeoB_GTPase"/>
</dbReference>
<keyword evidence="5 13" id="KW-0812">Transmembrane</keyword>
<dbReference type="InterPro" id="IPR003373">
    <property type="entry name" value="Fe2_transport_prot-B"/>
</dbReference>
<dbReference type="Gene3D" id="1.10.287.1770">
    <property type="match status" value="1"/>
</dbReference>
<feature type="transmembrane region" description="Helical" evidence="13">
    <location>
        <begin position="563"/>
        <end position="586"/>
    </location>
</feature>
<evidence type="ECO:0000256" key="13">
    <source>
        <dbReference type="RuleBase" id="RU362098"/>
    </source>
</evidence>
<evidence type="ECO:0000256" key="8">
    <source>
        <dbReference type="ARBA" id="ARBA00023134"/>
    </source>
</evidence>
<keyword evidence="13" id="KW-0408">Iron</keyword>
<comment type="subcellular location">
    <subcellularLocation>
        <location evidence="2 13">Cell membrane</location>
        <topology evidence="2 13">Multi-pass membrane protein</topology>
    </subcellularLocation>
</comment>
<protein>
    <recommendedName>
        <fullName evidence="10 13">Ferrous iron transport protein B</fullName>
    </recommendedName>
</protein>
<dbReference type="PANTHER" id="PTHR43185:SF2">
    <property type="entry name" value="FERROUS IRON TRANSPORT PROTEIN B"/>
    <property type="match status" value="1"/>
</dbReference>
<dbReference type="Proteomes" id="UP000184241">
    <property type="component" value="Unassembled WGS sequence"/>
</dbReference>
<dbReference type="GO" id="GO:0046872">
    <property type="term" value="F:metal ion binding"/>
    <property type="evidence" value="ECO:0007669"/>
    <property type="project" value="UniProtKB-KW"/>
</dbReference>
<keyword evidence="12" id="KW-0479">Metal-binding</keyword>
<comment type="function">
    <text evidence="1 13">Probable transporter of a GTP-driven Fe(2+) uptake system.</text>
</comment>
<feature type="binding site" evidence="12">
    <location>
        <position position="46"/>
    </location>
    <ligand>
        <name>Mg(2+)</name>
        <dbReference type="ChEBI" id="CHEBI:18420"/>
        <label>2</label>
    </ligand>
</feature>
<evidence type="ECO:0000256" key="7">
    <source>
        <dbReference type="ARBA" id="ARBA00022989"/>
    </source>
</evidence>
<keyword evidence="7 13" id="KW-1133">Transmembrane helix</keyword>
<evidence type="ECO:0000256" key="2">
    <source>
        <dbReference type="ARBA" id="ARBA00004651"/>
    </source>
</evidence>
<proteinExistence type="inferred from homology"/>
<reference evidence="15 16" key="1">
    <citation type="submission" date="2016-11" db="EMBL/GenBank/DDBJ databases">
        <authorList>
            <person name="Jaros S."/>
            <person name="Januszkiewicz K."/>
            <person name="Wedrychowicz H."/>
        </authorList>
    </citation>
    <scope>NUCLEOTIDE SEQUENCE [LARGE SCALE GENOMIC DNA]</scope>
    <source>
        <strain evidence="15 16">DSM 6191</strain>
    </source>
</reference>
<name>A0A1M5XVM7_9CLOT</name>
<evidence type="ECO:0000256" key="4">
    <source>
        <dbReference type="ARBA" id="ARBA00022475"/>
    </source>
</evidence>
<dbReference type="NCBIfam" id="TIGR00437">
    <property type="entry name" value="feoB"/>
    <property type="match status" value="1"/>
</dbReference>
<feature type="transmembrane region" description="Helical" evidence="13">
    <location>
        <begin position="652"/>
        <end position="674"/>
    </location>
</feature>
<dbReference type="FunFam" id="3.40.50.300:FF:000969">
    <property type="entry name" value="Ferrous iron transporter B"/>
    <property type="match status" value="1"/>
</dbReference>
<dbReference type="Pfam" id="PF02421">
    <property type="entry name" value="FeoB_N"/>
    <property type="match status" value="1"/>
</dbReference>
<feature type="binding site" evidence="11">
    <location>
        <begin position="138"/>
        <end position="141"/>
    </location>
    <ligand>
        <name>GTP</name>
        <dbReference type="ChEBI" id="CHEBI:37565"/>
        <label>1</label>
    </ligand>
</feature>
<evidence type="ECO:0000256" key="12">
    <source>
        <dbReference type="PIRSR" id="PIRSR603373-2"/>
    </source>
</evidence>
<accession>A0A1M5XVM7</accession>
<dbReference type="InterPro" id="IPR011640">
    <property type="entry name" value="Fe2_transport_prot_B_C"/>
</dbReference>
<feature type="binding site" evidence="11">
    <location>
        <begin position="32"/>
        <end position="39"/>
    </location>
    <ligand>
        <name>GTP</name>
        <dbReference type="ChEBI" id="CHEBI:37565"/>
        <label>1</label>
    </ligand>
</feature>
<feature type="transmembrane region" description="Helical" evidence="13">
    <location>
        <begin position="478"/>
        <end position="494"/>
    </location>
</feature>
<dbReference type="InterPro" id="IPR041069">
    <property type="entry name" value="FeoB_Cyto"/>
</dbReference>
<keyword evidence="4" id="KW-1003">Cell membrane</keyword>
<feature type="transmembrane region" description="Helical" evidence="13">
    <location>
        <begin position="694"/>
        <end position="718"/>
    </location>
</feature>
<feature type="transmembrane region" description="Helical" evidence="13">
    <location>
        <begin position="388"/>
        <end position="409"/>
    </location>
</feature>
<dbReference type="Pfam" id="PF07670">
    <property type="entry name" value="Gate"/>
    <property type="match status" value="2"/>
</dbReference>
<evidence type="ECO:0000256" key="3">
    <source>
        <dbReference type="ARBA" id="ARBA00022448"/>
    </source>
</evidence>
<keyword evidence="13" id="KW-0406">Ion transport</keyword>
<sequence length="719" mass="79794">MGLTYESVKKDALKDMFNIDKNDGEYVIALAGNPNTGKSTVFNTLTGLHQHTGNWPGKTVVNARGEFQYKDKKYILVDLPGTYSIFATSVEEAVARDFICFGKPDLTIVVVDATSLERNLNLAFQVMEITSDVILCINLIDEAERKGITIDGKGLEKDLGIPVVLTSARNNIGMDNLKEEIDKKVAEKLKNLGTVKQKDSKKMGTVKHNYIKYDPKIEKVIDIIQKDVEKLSIDLNYRWLSLRLIDGDESIIKGVEEYLGNDEIKKIIEKNKDLIDSINNKEIREDITSKNYKQAELLRDSYVKISNKKVDRDKKIDDIITSKRFGIPLMMLMLAVVLWITIAGANVPSQMLADMLFKFQDVLTDIFIKLNAPEWLHGVLILGLYKTMAWVISVMLPPMAIFFPLFTLLEDFGYLPRVAFNLDHVFKKACAHGKQCLSMCMGLGCNAAGVIGCRIIDSPRERLIAILTNNLVPCNGRFPTLIAVSTVFFGVATINDKSSIIPALMVSLIVILGIFITLGVSYLLSKTLLKGIPSSFTLELPPYRKPKFGSVLYTSIIDRTIFVLGRAVAIAAPAGVAIWILGNIYIGDMSIISHVANFLNPFAQYIGLDGFILLAFILGLPANEIVVPILLMAYLSTGSMVEFESIDSLRQILVANGWTTLTALNVLIFTLLHWPCATTLLTIKKETGSIKWTILAAILPTVIGIGLCFITTTIYKLFV</sequence>
<evidence type="ECO:0000313" key="15">
    <source>
        <dbReference type="EMBL" id="SHI03887.1"/>
    </source>
</evidence>
<dbReference type="PROSITE" id="PS51711">
    <property type="entry name" value="G_FEOB"/>
    <property type="match status" value="1"/>
</dbReference>
<gene>
    <name evidence="15" type="ORF">SAMN02745941_01674</name>
</gene>
<evidence type="ECO:0000256" key="5">
    <source>
        <dbReference type="ARBA" id="ARBA00022692"/>
    </source>
</evidence>
<evidence type="ECO:0000256" key="6">
    <source>
        <dbReference type="ARBA" id="ARBA00022741"/>
    </source>
</evidence>
<evidence type="ECO:0000259" key="14">
    <source>
        <dbReference type="PROSITE" id="PS51711"/>
    </source>
</evidence>
<dbReference type="RefSeq" id="WP_073018546.1">
    <property type="nucleotide sequence ID" value="NZ_FQXU01000005.1"/>
</dbReference>
<evidence type="ECO:0000256" key="1">
    <source>
        <dbReference type="ARBA" id="ARBA00003926"/>
    </source>
</evidence>
<dbReference type="GO" id="GO:0005886">
    <property type="term" value="C:plasma membrane"/>
    <property type="evidence" value="ECO:0007669"/>
    <property type="project" value="UniProtKB-SubCell"/>
</dbReference>
<dbReference type="GO" id="GO:0005525">
    <property type="term" value="F:GTP binding"/>
    <property type="evidence" value="ECO:0007669"/>
    <property type="project" value="UniProtKB-KW"/>
</dbReference>
<comment type="similarity">
    <text evidence="13">Belongs to the TRAFAC class TrmE-Era-EngA-EngB-Septin-like GTPase superfamily. FeoB GTPase (TC 9.A.8) family.</text>
</comment>
<dbReference type="Gene3D" id="3.40.50.300">
    <property type="entry name" value="P-loop containing nucleotide triphosphate hydrolases"/>
    <property type="match status" value="1"/>
</dbReference>
<feature type="transmembrane region" description="Helical" evidence="13">
    <location>
        <begin position="500"/>
        <end position="524"/>
    </location>
</feature>
<organism evidence="15 16">
    <name type="scientific">Clostridium intestinale DSM 6191</name>
    <dbReference type="NCBI Taxonomy" id="1121320"/>
    <lineage>
        <taxon>Bacteria</taxon>
        <taxon>Bacillati</taxon>
        <taxon>Bacillota</taxon>
        <taxon>Clostridia</taxon>
        <taxon>Eubacteriales</taxon>
        <taxon>Clostridiaceae</taxon>
        <taxon>Clostridium</taxon>
    </lineage>
</organism>
<dbReference type="PANTHER" id="PTHR43185">
    <property type="entry name" value="FERROUS IRON TRANSPORT PROTEIN B"/>
    <property type="match status" value="1"/>
</dbReference>
<dbReference type="InterPro" id="IPR030389">
    <property type="entry name" value="G_FEOB_dom"/>
</dbReference>
<feature type="transmembrane region" description="Helical" evidence="13">
    <location>
        <begin position="606"/>
        <end position="631"/>
    </location>
</feature>
<dbReference type="Pfam" id="PF17910">
    <property type="entry name" value="FeoB_Cyto"/>
    <property type="match status" value="1"/>
</dbReference>
<keyword evidence="13" id="KW-0410">Iron transport</keyword>
<feature type="domain" description="FeoB-type G" evidence="14">
    <location>
        <begin position="25"/>
        <end position="187"/>
    </location>
</feature>